<protein>
    <submittedName>
        <fullName evidence="6">Peptidase M23</fullName>
    </submittedName>
</protein>
<feature type="coiled-coil region" evidence="2">
    <location>
        <begin position="17"/>
        <end position="51"/>
    </location>
</feature>
<dbReference type="AlphaFoldDB" id="A0A0M8MK21"/>
<evidence type="ECO:0000256" key="2">
    <source>
        <dbReference type="SAM" id="Coils"/>
    </source>
</evidence>
<dbReference type="OrthoDB" id="9815884at2"/>
<dbReference type="Proteomes" id="UP000037755">
    <property type="component" value="Unassembled WGS sequence"/>
</dbReference>
<dbReference type="PANTHER" id="PTHR21666:SF289">
    <property type="entry name" value="L-ALA--D-GLU ENDOPEPTIDASE"/>
    <property type="match status" value="1"/>
</dbReference>
<dbReference type="GO" id="GO:0004222">
    <property type="term" value="F:metalloendopeptidase activity"/>
    <property type="evidence" value="ECO:0007669"/>
    <property type="project" value="TreeGrafter"/>
</dbReference>
<dbReference type="PANTHER" id="PTHR21666">
    <property type="entry name" value="PEPTIDASE-RELATED"/>
    <property type="match status" value="1"/>
</dbReference>
<feature type="region of interest" description="Disordered" evidence="3">
    <location>
        <begin position="243"/>
        <end position="264"/>
    </location>
</feature>
<dbReference type="InterPro" id="IPR016047">
    <property type="entry name" value="M23ase_b-sheet_dom"/>
</dbReference>
<feature type="signal peptide" evidence="4">
    <location>
        <begin position="1"/>
        <end position="19"/>
    </location>
</feature>
<evidence type="ECO:0000256" key="1">
    <source>
        <dbReference type="ARBA" id="ARBA00022729"/>
    </source>
</evidence>
<keyword evidence="7" id="KW-1185">Reference proteome</keyword>
<dbReference type="CDD" id="cd12797">
    <property type="entry name" value="M23_peptidase"/>
    <property type="match status" value="1"/>
</dbReference>
<evidence type="ECO:0000256" key="3">
    <source>
        <dbReference type="SAM" id="MobiDB-lite"/>
    </source>
</evidence>
<name>A0A0M8MK21_9FLAO</name>
<evidence type="ECO:0000256" key="4">
    <source>
        <dbReference type="SAM" id="SignalP"/>
    </source>
</evidence>
<keyword evidence="1 4" id="KW-0732">Signal</keyword>
<dbReference type="PATRIC" id="fig|1202724.3.peg.3027"/>
<reference evidence="6 7" key="1">
    <citation type="submission" date="2015-08" db="EMBL/GenBank/DDBJ databases">
        <title>Whole genome sequence of Flavobacterium akiainvivens IK-1T, from decaying Wikstroemia oahuensis, an endemic Hawaiian shrub.</title>
        <authorList>
            <person name="Wan X."/>
            <person name="Hou S."/>
            <person name="Saito J."/>
            <person name="Donachie S."/>
        </authorList>
    </citation>
    <scope>NUCLEOTIDE SEQUENCE [LARGE SCALE GENOMIC DNA]</scope>
    <source>
        <strain evidence="6 7">IK-1</strain>
    </source>
</reference>
<keyword evidence="2" id="KW-0175">Coiled coil</keyword>
<feature type="chain" id="PRO_5005818492" evidence="4">
    <location>
        <begin position="20"/>
        <end position="416"/>
    </location>
</feature>
<comment type="caution">
    <text evidence="6">The sequence shown here is derived from an EMBL/GenBank/DDBJ whole genome shotgun (WGS) entry which is preliminary data.</text>
</comment>
<dbReference type="RefSeq" id="WP_054408767.1">
    <property type="nucleotide sequence ID" value="NZ_FOYA01000022.1"/>
</dbReference>
<evidence type="ECO:0000259" key="5">
    <source>
        <dbReference type="Pfam" id="PF01551"/>
    </source>
</evidence>
<dbReference type="Pfam" id="PF01551">
    <property type="entry name" value="Peptidase_M23"/>
    <property type="match status" value="1"/>
</dbReference>
<proteinExistence type="predicted"/>
<dbReference type="InterPro" id="IPR050570">
    <property type="entry name" value="Cell_wall_metabolism_enzyme"/>
</dbReference>
<sequence>MKKLLLTILFMLTGALLMAQTAEQKKLEQRKAQILKEIKDLNSLINKEDKKEKSALSQISESEAKIKLSEKLISTTNRQTRLLTDEIYLNQLKINKLKRELVVLKEDYSKTLVKAYKSRNEQSRIMFILSSKNFLEAYRRIQYMKQYASFRKIQGDEIRTKMAELEKTIATLEGQKKEKVKLVAQSEKDKDALEKDKKEQQSLVKTIQKDRKKLNAEVVKKQKESREVQQKIDAAIREAIAAANKKTAKSTTESKTTTAAASTASPNKIVLTKEGKLISDNFKANKGKLSYPVAHGYISLPYGDTPHPFVKGYTQHNSGVEITTNPGEAVRAVFGGEVSQIQMTPDTKKKIVYIRHGDYFTVYYNMESVNVSPGQEVSAMQSIGTVATNPVTKESVLKFCILQNTSYLNPSSWIVK</sequence>
<accession>A0A0M8MK21</accession>
<dbReference type="SUPFAM" id="SSF51261">
    <property type="entry name" value="Duplicated hybrid motif"/>
    <property type="match status" value="1"/>
</dbReference>
<organism evidence="6 7">
    <name type="scientific">Flavobacterium akiainvivens</name>
    <dbReference type="NCBI Taxonomy" id="1202724"/>
    <lineage>
        <taxon>Bacteria</taxon>
        <taxon>Pseudomonadati</taxon>
        <taxon>Bacteroidota</taxon>
        <taxon>Flavobacteriia</taxon>
        <taxon>Flavobacteriales</taxon>
        <taxon>Flavobacteriaceae</taxon>
        <taxon>Flavobacterium</taxon>
    </lineage>
</organism>
<evidence type="ECO:0000313" key="7">
    <source>
        <dbReference type="Proteomes" id="UP000037755"/>
    </source>
</evidence>
<gene>
    <name evidence="6" type="ORF">AM493_14580</name>
</gene>
<feature type="coiled-coil region" evidence="2">
    <location>
        <begin position="155"/>
        <end position="238"/>
    </location>
</feature>
<dbReference type="EMBL" id="LIYD01000005">
    <property type="protein sequence ID" value="KOS07128.1"/>
    <property type="molecule type" value="Genomic_DNA"/>
</dbReference>
<dbReference type="STRING" id="1202724.AM493_14580"/>
<dbReference type="Gene3D" id="2.70.70.10">
    <property type="entry name" value="Glucose Permease (Domain IIA)"/>
    <property type="match status" value="1"/>
</dbReference>
<feature type="domain" description="M23ase beta-sheet core" evidence="5">
    <location>
        <begin position="317"/>
        <end position="410"/>
    </location>
</feature>
<dbReference type="Gene3D" id="6.10.250.3150">
    <property type="match status" value="1"/>
</dbReference>
<dbReference type="InterPro" id="IPR011055">
    <property type="entry name" value="Dup_hybrid_motif"/>
</dbReference>
<evidence type="ECO:0000313" key="6">
    <source>
        <dbReference type="EMBL" id="KOS07128.1"/>
    </source>
</evidence>